<reference evidence="3" key="3">
    <citation type="submission" date="2016-06" db="UniProtKB">
        <authorList>
            <consortium name="WormBaseParasite"/>
        </authorList>
    </citation>
    <scope>IDENTIFICATION</scope>
</reference>
<accession>A0A183CJT8</accession>
<evidence type="ECO:0000256" key="1">
    <source>
        <dbReference type="SAM" id="MobiDB-lite"/>
    </source>
</evidence>
<reference evidence="2" key="2">
    <citation type="submission" date="2014-05" db="EMBL/GenBank/DDBJ databases">
        <title>The genome and life-stage specific transcriptomes of Globodera pallida elucidate key aspects of plant parasitism by a cyst nematode.</title>
        <authorList>
            <person name="Cotton J.A."/>
            <person name="Lilley C.J."/>
            <person name="Jones L.M."/>
            <person name="Kikuchi T."/>
            <person name="Reid A.J."/>
            <person name="Thorpe P."/>
            <person name="Tsai I.J."/>
            <person name="Beasley H."/>
            <person name="Blok V."/>
            <person name="Cock P.J.A."/>
            <person name="Van den Akker S.E."/>
            <person name="Holroyd N."/>
            <person name="Hunt M."/>
            <person name="Mantelin S."/>
            <person name="Naghra H."/>
            <person name="Pain A."/>
            <person name="Palomares-Rius J.E."/>
            <person name="Zarowiecki M."/>
            <person name="Berriman M."/>
            <person name="Jones J.T."/>
            <person name="Urwin P.E."/>
        </authorList>
    </citation>
    <scope>NUCLEOTIDE SEQUENCE [LARGE SCALE GENOMIC DNA]</scope>
    <source>
        <strain evidence="2">Lindley</strain>
    </source>
</reference>
<evidence type="ECO:0000313" key="3">
    <source>
        <dbReference type="WBParaSite" id="GPLIN_001314400"/>
    </source>
</evidence>
<evidence type="ECO:0000313" key="2">
    <source>
        <dbReference type="Proteomes" id="UP000050741"/>
    </source>
</evidence>
<feature type="region of interest" description="Disordered" evidence="1">
    <location>
        <begin position="41"/>
        <end position="63"/>
    </location>
</feature>
<organism evidence="2 3">
    <name type="scientific">Globodera pallida</name>
    <name type="common">Potato cyst nematode worm</name>
    <name type="synonym">Heterodera pallida</name>
    <dbReference type="NCBI Taxonomy" id="36090"/>
    <lineage>
        <taxon>Eukaryota</taxon>
        <taxon>Metazoa</taxon>
        <taxon>Ecdysozoa</taxon>
        <taxon>Nematoda</taxon>
        <taxon>Chromadorea</taxon>
        <taxon>Rhabditida</taxon>
        <taxon>Tylenchina</taxon>
        <taxon>Tylenchomorpha</taxon>
        <taxon>Tylenchoidea</taxon>
        <taxon>Heteroderidae</taxon>
        <taxon>Heteroderinae</taxon>
        <taxon>Globodera</taxon>
    </lineage>
</organism>
<sequence>MLPQAILAFCSKAHLKPSKTEVSSQSVLTASPWQQQQQYQLQQQQQHLQPQQHQHHQLQQQQQQQQQQQLPFLNCCSSMQLDQSGSVEENSAEDGAKGKKRVLFGPSQIARLERAFKGIRPMIGSE</sequence>
<protein>
    <submittedName>
        <fullName evidence="3">Homeobox domain-containing protein</fullName>
    </submittedName>
</protein>
<dbReference type="WBParaSite" id="GPLIN_001314400">
    <property type="protein sequence ID" value="GPLIN_001314400"/>
    <property type="gene ID" value="GPLIN_001314400"/>
</dbReference>
<feature type="region of interest" description="Disordered" evidence="1">
    <location>
        <begin position="83"/>
        <end position="104"/>
    </location>
</feature>
<dbReference type="Proteomes" id="UP000050741">
    <property type="component" value="Unassembled WGS sequence"/>
</dbReference>
<dbReference type="AlphaFoldDB" id="A0A183CJT8"/>
<keyword evidence="2" id="KW-1185">Reference proteome</keyword>
<proteinExistence type="predicted"/>
<reference evidence="2" key="1">
    <citation type="submission" date="2013-12" db="EMBL/GenBank/DDBJ databases">
        <authorList>
            <person name="Aslett M."/>
        </authorList>
    </citation>
    <scope>NUCLEOTIDE SEQUENCE [LARGE SCALE GENOMIC DNA]</scope>
    <source>
        <strain evidence="2">Lindley</strain>
    </source>
</reference>
<name>A0A183CJT8_GLOPA</name>